<dbReference type="Proteomes" id="UP000789405">
    <property type="component" value="Unassembled WGS sequence"/>
</dbReference>
<reference evidence="1" key="1">
    <citation type="submission" date="2021-06" db="EMBL/GenBank/DDBJ databases">
        <authorList>
            <person name="Kallberg Y."/>
            <person name="Tangrot J."/>
            <person name="Rosling A."/>
        </authorList>
    </citation>
    <scope>NUCLEOTIDE SEQUENCE</scope>
    <source>
        <strain evidence="1">MA453B</strain>
    </source>
</reference>
<evidence type="ECO:0000313" key="1">
    <source>
        <dbReference type="EMBL" id="CAG8701028.1"/>
    </source>
</evidence>
<dbReference type="PANTHER" id="PTHR12097">
    <property type="entry name" value="SPLICING FACTOR 3B, SUBUNIT 1-RELATED"/>
    <property type="match status" value="1"/>
</dbReference>
<dbReference type="OrthoDB" id="438939at2759"/>
<dbReference type="GO" id="GO:0000245">
    <property type="term" value="P:spliceosomal complex assembly"/>
    <property type="evidence" value="ECO:0007669"/>
    <property type="project" value="InterPro"/>
</dbReference>
<dbReference type="GO" id="GO:0003729">
    <property type="term" value="F:mRNA binding"/>
    <property type="evidence" value="ECO:0007669"/>
    <property type="project" value="InterPro"/>
</dbReference>
<dbReference type="InterPro" id="IPR038737">
    <property type="entry name" value="SF3b_su1-like"/>
</dbReference>
<name>A0A9N9N4R4_9GLOM</name>
<feature type="non-terminal residue" evidence="1">
    <location>
        <position position="155"/>
    </location>
</feature>
<organism evidence="1 2">
    <name type="scientific">Dentiscutata erythropus</name>
    <dbReference type="NCBI Taxonomy" id="1348616"/>
    <lineage>
        <taxon>Eukaryota</taxon>
        <taxon>Fungi</taxon>
        <taxon>Fungi incertae sedis</taxon>
        <taxon>Mucoromycota</taxon>
        <taxon>Glomeromycotina</taxon>
        <taxon>Glomeromycetes</taxon>
        <taxon>Diversisporales</taxon>
        <taxon>Gigasporaceae</taxon>
        <taxon>Dentiscutata</taxon>
    </lineage>
</organism>
<evidence type="ECO:0000313" key="2">
    <source>
        <dbReference type="Proteomes" id="UP000789405"/>
    </source>
</evidence>
<dbReference type="SUPFAM" id="SSF48371">
    <property type="entry name" value="ARM repeat"/>
    <property type="match status" value="1"/>
</dbReference>
<dbReference type="EMBL" id="CAJVPY010008822">
    <property type="protein sequence ID" value="CAG8701028.1"/>
    <property type="molecule type" value="Genomic_DNA"/>
</dbReference>
<protein>
    <submittedName>
        <fullName evidence="1">20438_t:CDS:1</fullName>
    </submittedName>
</protein>
<dbReference type="InterPro" id="IPR016024">
    <property type="entry name" value="ARM-type_fold"/>
</dbReference>
<dbReference type="AlphaFoldDB" id="A0A9N9N4R4"/>
<accession>A0A9N9N4R4</accession>
<proteinExistence type="predicted"/>
<sequence length="155" mass="17779">MSHLGVVLYEYLDEEYPKKVQESYIDFVGHIADCGAEFVSAREWMYICFKLLDMLKAYKKDICCATVNIFGYIAKAIGPQDVLATLLNNLKVQNIKIEFSLSFLFEYTGEMGKDYIYAITLLLEGTLIDRDLVHRQTVCTIVKDSEMADTNEMGW</sequence>
<comment type="caution">
    <text evidence="1">The sequence shown here is derived from an EMBL/GenBank/DDBJ whole genome shotgun (WGS) entry which is preliminary data.</text>
</comment>
<gene>
    <name evidence="1" type="ORF">DERYTH_LOCUS12987</name>
</gene>
<keyword evidence="2" id="KW-1185">Reference proteome</keyword>